<feature type="region of interest" description="Disordered" evidence="4">
    <location>
        <begin position="499"/>
        <end position="530"/>
    </location>
</feature>
<dbReference type="KEGG" id="tpro:Ga0080559_TMP4"/>
<comment type="similarity">
    <text evidence="1">Belongs to the MobA/MobL family.</text>
</comment>
<keyword evidence="7" id="KW-1185">Reference proteome</keyword>
<feature type="coiled-coil region" evidence="3">
    <location>
        <begin position="318"/>
        <end position="365"/>
    </location>
</feature>
<evidence type="ECO:0000259" key="5">
    <source>
        <dbReference type="Pfam" id="PF03389"/>
    </source>
</evidence>
<dbReference type="InterPro" id="IPR005053">
    <property type="entry name" value="MobA_MobL"/>
</dbReference>
<keyword evidence="3" id="KW-0175">Coiled coil</keyword>
<dbReference type="Proteomes" id="UP000186559">
    <property type="component" value="Plasmid pTPRO4"/>
</dbReference>
<evidence type="ECO:0000256" key="4">
    <source>
        <dbReference type="SAM" id="MobiDB-lite"/>
    </source>
</evidence>
<dbReference type="Pfam" id="PF03389">
    <property type="entry name" value="MobA_MobL"/>
    <property type="match status" value="1"/>
</dbReference>
<feature type="compositionally biased region" description="Polar residues" evidence="4">
    <location>
        <begin position="501"/>
        <end position="511"/>
    </location>
</feature>
<sequence>MYRWTLHFPPPDGYAPFRERLRGRRWRASRMENHMEVQSIHFPSKILKRSKGRNAVAAAAYRAGEALAFGDVTFDFTRKQNVLATRILVPPPPSASESWQWLDRLQDRATLWTEIERKENRKDAQLAREIEISLPAALSAQAREKLVWDFCQRHFVSAGMVADIALHGPGREGDNRNFHAHVMLTMRELTPDGFGKKHRDWNRNELLDEWKTAWEAACNEALAAEGAAVRMDRRPLAARRQELLDRAEATPDRIEQRRLEIAAERLNYTPRPHLPRTPYRALSRGLPIPDYLGKVDNKPALNKWREDVAAWKAAVQSRVEAEERADAMEAALEAEIAAARLREAEQAKAEEEERASRELQDAQEAAAMALFEGLKHQSFARIRVTAAAMLAYDPDPKWNAANELAQALPGIDLSDPRATHATIGKSVAALRAVEEVFEKDGELDDRHDHMTHSMRGLSTSLRIDGWQTTQRRMAEFLPEWIVRTVRHVVEIVAELIRTEQRATPTPQSKGGDSSAGETKPLPPTPGPRPS</sequence>
<organism evidence="6 7">
    <name type="scientific">Salipiger profundus</name>
    <dbReference type="NCBI Taxonomy" id="1229727"/>
    <lineage>
        <taxon>Bacteria</taxon>
        <taxon>Pseudomonadati</taxon>
        <taxon>Pseudomonadota</taxon>
        <taxon>Alphaproteobacteria</taxon>
        <taxon>Rhodobacterales</taxon>
        <taxon>Roseobacteraceae</taxon>
        <taxon>Salipiger</taxon>
    </lineage>
</organism>
<evidence type="ECO:0000256" key="3">
    <source>
        <dbReference type="SAM" id="Coils"/>
    </source>
</evidence>
<gene>
    <name evidence="6" type="ORF">Ga0080559_TMP4</name>
</gene>
<evidence type="ECO:0000313" key="7">
    <source>
        <dbReference type="Proteomes" id="UP000186559"/>
    </source>
</evidence>
<dbReference type="Gene3D" id="3.30.930.30">
    <property type="match status" value="1"/>
</dbReference>
<evidence type="ECO:0000256" key="1">
    <source>
        <dbReference type="ARBA" id="ARBA00010873"/>
    </source>
</evidence>
<proteinExistence type="inferred from homology"/>
<reference evidence="6 7" key="1">
    <citation type="submission" date="2016-03" db="EMBL/GenBank/DDBJ databases">
        <title>Deep-sea bacteria in the southern Pacific.</title>
        <authorList>
            <person name="Tang K."/>
        </authorList>
    </citation>
    <scope>NUCLEOTIDE SEQUENCE [LARGE SCALE GENOMIC DNA]</scope>
    <source>
        <strain evidence="6 7">JLT2016</strain>
        <plasmid evidence="7">Plasmid ptpro4</plasmid>
    </source>
</reference>
<accession>A0A1U7DDI1</accession>
<protein>
    <submittedName>
        <fullName evidence="6">MobA/MobL family protein</fullName>
    </submittedName>
</protein>
<feature type="compositionally biased region" description="Pro residues" evidence="4">
    <location>
        <begin position="520"/>
        <end position="530"/>
    </location>
</feature>
<name>A0A1U7DDI1_9RHOB</name>
<dbReference type="NCBIfam" id="NF041496">
    <property type="entry name" value="MobQ"/>
    <property type="match status" value="1"/>
</dbReference>
<geneLocation type="plasmid" evidence="7">
    <name>ptpro4</name>
</geneLocation>
<keyword evidence="6" id="KW-0614">Plasmid</keyword>
<keyword evidence="2" id="KW-0184">Conjugation</keyword>
<dbReference type="EMBL" id="CP014800">
    <property type="protein sequence ID" value="APX26105.1"/>
    <property type="molecule type" value="Genomic_DNA"/>
</dbReference>
<evidence type="ECO:0000256" key="2">
    <source>
        <dbReference type="ARBA" id="ARBA00022971"/>
    </source>
</evidence>
<feature type="domain" description="MobA/MobL protein" evidence="5">
    <location>
        <begin position="53"/>
        <end position="241"/>
    </location>
</feature>
<evidence type="ECO:0000313" key="6">
    <source>
        <dbReference type="EMBL" id="APX26105.1"/>
    </source>
</evidence>
<dbReference type="AlphaFoldDB" id="A0A1U7DDI1"/>